<organism evidence="2 3">
    <name type="scientific">Cryobacterium psychrophilum</name>
    <dbReference type="NCBI Taxonomy" id="41988"/>
    <lineage>
        <taxon>Bacteria</taxon>
        <taxon>Bacillati</taxon>
        <taxon>Actinomycetota</taxon>
        <taxon>Actinomycetes</taxon>
        <taxon>Micrococcales</taxon>
        <taxon>Microbacteriaceae</taxon>
        <taxon>Cryobacterium</taxon>
    </lineage>
</organism>
<reference evidence="2 3" key="1">
    <citation type="submission" date="2019-03" db="EMBL/GenBank/DDBJ databases">
        <title>Genomics of glacier-inhabiting Cryobacterium strains.</title>
        <authorList>
            <person name="Liu Q."/>
            <person name="Xin Y.-H."/>
        </authorList>
    </citation>
    <scope>NUCLEOTIDE SEQUENCE [LARGE SCALE GENOMIC DNA]</scope>
    <source>
        <strain evidence="2 3">CGMCC 1.4292</strain>
    </source>
</reference>
<name>A0A4Y8KPX5_9MICO</name>
<dbReference type="AlphaFoldDB" id="A0A4Y8KPX5"/>
<keyword evidence="3" id="KW-1185">Reference proteome</keyword>
<proteinExistence type="predicted"/>
<dbReference type="OrthoDB" id="7363114at2"/>
<dbReference type="RefSeq" id="WP_134173846.1">
    <property type="nucleotide sequence ID" value="NZ_SODI01000001.1"/>
</dbReference>
<gene>
    <name evidence="2" type="ORF">E3T53_04205</name>
</gene>
<comment type="caution">
    <text evidence="2">The sequence shown here is derived from an EMBL/GenBank/DDBJ whole genome shotgun (WGS) entry which is preliminary data.</text>
</comment>
<dbReference type="InterPro" id="IPR011663">
    <property type="entry name" value="UTRA"/>
</dbReference>
<dbReference type="Proteomes" id="UP000298218">
    <property type="component" value="Unassembled WGS sequence"/>
</dbReference>
<sequence>MSPLRGVRENCCAELPKFPWLPAARVRPLLVVDFADTALYKELRERCGITLDGGREEIRADTAAATDLKSLDCAVGAPIFRISRIGFHQGSALELRCSRIRGDRLVVTATFGEGVPDS</sequence>
<evidence type="ECO:0000259" key="1">
    <source>
        <dbReference type="Pfam" id="PF07702"/>
    </source>
</evidence>
<protein>
    <submittedName>
        <fullName evidence="2">UTRA domain-containing protein</fullName>
    </submittedName>
</protein>
<evidence type="ECO:0000313" key="2">
    <source>
        <dbReference type="EMBL" id="TFD80834.1"/>
    </source>
</evidence>
<evidence type="ECO:0000313" key="3">
    <source>
        <dbReference type="Proteomes" id="UP000298218"/>
    </source>
</evidence>
<dbReference type="GO" id="GO:0006355">
    <property type="term" value="P:regulation of DNA-templated transcription"/>
    <property type="evidence" value="ECO:0007669"/>
    <property type="project" value="InterPro"/>
</dbReference>
<accession>A0A4Y8KPX5</accession>
<dbReference type="GO" id="GO:0003677">
    <property type="term" value="F:DNA binding"/>
    <property type="evidence" value="ECO:0007669"/>
    <property type="project" value="InterPro"/>
</dbReference>
<dbReference type="Gene3D" id="3.40.1410.10">
    <property type="entry name" value="Chorismate lyase-like"/>
    <property type="match status" value="1"/>
</dbReference>
<dbReference type="EMBL" id="SOHQ01000013">
    <property type="protein sequence ID" value="TFD80834.1"/>
    <property type="molecule type" value="Genomic_DNA"/>
</dbReference>
<dbReference type="SUPFAM" id="SSF64288">
    <property type="entry name" value="Chorismate lyase-like"/>
    <property type="match status" value="1"/>
</dbReference>
<dbReference type="InterPro" id="IPR028978">
    <property type="entry name" value="Chorismate_lyase_/UTRA_dom_sf"/>
</dbReference>
<feature type="domain" description="UbiC transcription regulator-associated" evidence="1">
    <location>
        <begin position="20"/>
        <end position="104"/>
    </location>
</feature>
<dbReference type="Pfam" id="PF07702">
    <property type="entry name" value="UTRA"/>
    <property type="match status" value="1"/>
</dbReference>